<evidence type="ECO:0000256" key="5">
    <source>
        <dbReference type="ARBA" id="ARBA00022908"/>
    </source>
</evidence>
<evidence type="ECO:0000256" key="1">
    <source>
        <dbReference type="ARBA" id="ARBA00008857"/>
    </source>
</evidence>
<dbReference type="Gene3D" id="1.10.443.10">
    <property type="entry name" value="Intergrase catalytic core"/>
    <property type="match status" value="1"/>
</dbReference>
<evidence type="ECO:0000256" key="6">
    <source>
        <dbReference type="ARBA" id="ARBA00023125"/>
    </source>
</evidence>
<keyword evidence="5" id="KW-0229">DNA integration</keyword>
<dbReference type="InterPro" id="IPR002104">
    <property type="entry name" value="Integrase_catalytic"/>
</dbReference>
<dbReference type="SUPFAM" id="SSF56349">
    <property type="entry name" value="DNA breaking-rejoining enzymes"/>
    <property type="match status" value="1"/>
</dbReference>
<comment type="similarity">
    <text evidence="1">Belongs to the 'phage' integrase family.</text>
</comment>
<dbReference type="Pfam" id="PF00589">
    <property type="entry name" value="Phage_integrase"/>
    <property type="match status" value="1"/>
</dbReference>
<dbReference type="GO" id="GO:0044826">
    <property type="term" value="P:viral genome integration into host DNA"/>
    <property type="evidence" value="ECO:0007669"/>
    <property type="project" value="UniProtKB-KW"/>
</dbReference>
<dbReference type="InterPro" id="IPR010998">
    <property type="entry name" value="Integrase_recombinase_N"/>
</dbReference>
<dbReference type="InterPro" id="IPR013762">
    <property type="entry name" value="Integrase-like_cat_sf"/>
</dbReference>
<dbReference type="Pfam" id="PF13102">
    <property type="entry name" value="Phage_int_SAM_5"/>
    <property type="match status" value="1"/>
</dbReference>
<dbReference type="Gene3D" id="1.10.150.130">
    <property type="match status" value="1"/>
</dbReference>
<keyword evidence="3" id="KW-0808">Transferase</keyword>
<dbReference type="GO" id="GO:0016740">
    <property type="term" value="F:transferase activity"/>
    <property type="evidence" value="ECO:0007669"/>
    <property type="project" value="UniProtKB-KW"/>
</dbReference>
<evidence type="ECO:0000256" key="2">
    <source>
        <dbReference type="ARBA" id="ARBA00016082"/>
    </source>
</evidence>
<evidence type="ECO:0000256" key="3">
    <source>
        <dbReference type="ARBA" id="ARBA00022679"/>
    </source>
</evidence>
<accession>A0A8S5L713</accession>
<dbReference type="GO" id="GO:0016787">
    <property type="term" value="F:hydrolase activity"/>
    <property type="evidence" value="ECO:0007669"/>
    <property type="project" value="UniProtKB-KW"/>
</dbReference>
<dbReference type="GO" id="GO:0015074">
    <property type="term" value="P:DNA integration"/>
    <property type="evidence" value="ECO:0007669"/>
    <property type="project" value="UniProtKB-KW"/>
</dbReference>
<protein>
    <recommendedName>
        <fullName evidence="2">Integrase</fullName>
    </recommendedName>
</protein>
<keyword evidence="8" id="KW-1179">Viral genome integration</keyword>
<dbReference type="PROSITE" id="PS51898">
    <property type="entry name" value="TYR_RECOMBINASE"/>
    <property type="match status" value="1"/>
</dbReference>
<evidence type="ECO:0000313" key="10">
    <source>
        <dbReference type="EMBL" id="DAD65677.1"/>
    </source>
</evidence>
<proteinExistence type="inferred from homology"/>
<keyword evidence="8" id="KW-1160">Virus entry into host cell</keyword>
<organism evidence="10">
    <name type="scientific">Siphoviridae sp. ctnFV5</name>
    <dbReference type="NCBI Taxonomy" id="2823600"/>
    <lineage>
        <taxon>Viruses</taxon>
        <taxon>Duplodnaviria</taxon>
        <taxon>Heunggongvirae</taxon>
        <taxon>Uroviricota</taxon>
        <taxon>Caudoviricetes</taxon>
    </lineage>
</organism>
<keyword evidence="7" id="KW-0233">DNA recombination</keyword>
<dbReference type="EMBL" id="BK014647">
    <property type="protein sequence ID" value="DAD65677.1"/>
    <property type="molecule type" value="Genomic_DNA"/>
</dbReference>
<keyword evidence="4" id="KW-0378">Hydrolase</keyword>
<dbReference type="InterPro" id="IPR050090">
    <property type="entry name" value="Tyrosine_recombinase_XerCD"/>
</dbReference>
<evidence type="ECO:0000256" key="8">
    <source>
        <dbReference type="ARBA" id="ARBA00023195"/>
    </source>
</evidence>
<feature type="domain" description="Tyr recombinase" evidence="9">
    <location>
        <begin position="225"/>
        <end position="414"/>
    </location>
</feature>
<dbReference type="InterPro" id="IPR011010">
    <property type="entry name" value="DNA_brk_join_enz"/>
</dbReference>
<dbReference type="InterPro" id="IPR025269">
    <property type="entry name" value="SAM-like_dom"/>
</dbReference>
<dbReference type="PANTHER" id="PTHR30349">
    <property type="entry name" value="PHAGE INTEGRASE-RELATED"/>
    <property type="match status" value="1"/>
</dbReference>
<evidence type="ECO:0000256" key="7">
    <source>
        <dbReference type="ARBA" id="ARBA00023172"/>
    </source>
</evidence>
<dbReference type="PANTHER" id="PTHR30349:SF64">
    <property type="entry name" value="PROPHAGE INTEGRASE INTD-RELATED"/>
    <property type="match status" value="1"/>
</dbReference>
<dbReference type="GO" id="GO:0003677">
    <property type="term" value="F:DNA binding"/>
    <property type="evidence" value="ECO:0007669"/>
    <property type="project" value="UniProtKB-KW"/>
</dbReference>
<keyword evidence="6" id="KW-0238">DNA-binding</keyword>
<evidence type="ECO:0000256" key="4">
    <source>
        <dbReference type="ARBA" id="ARBA00022801"/>
    </source>
</evidence>
<reference evidence="10" key="1">
    <citation type="journal article" date="2021" name="Proc. Natl. Acad. Sci. U.S.A.">
        <title>A Catalog of Tens of Thousands of Viruses from Human Metagenomes Reveals Hidden Associations with Chronic Diseases.</title>
        <authorList>
            <person name="Tisza M.J."/>
            <person name="Buck C.B."/>
        </authorList>
    </citation>
    <scope>NUCLEOTIDE SEQUENCE</scope>
    <source>
        <strain evidence="10">CtnFV5</strain>
    </source>
</reference>
<evidence type="ECO:0000259" key="9">
    <source>
        <dbReference type="PROSITE" id="PS51898"/>
    </source>
</evidence>
<name>A0A8S5L713_9CAUD</name>
<dbReference type="GO" id="GO:0075713">
    <property type="term" value="P:establishment of integrated proviral latency"/>
    <property type="evidence" value="ECO:0007669"/>
    <property type="project" value="UniProtKB-KW"/>
</dbReference>
<dbReference type="GO" id="GO:0006310">
    <property type="term" value="P:DNA recombination"/>
    <property type="evidence" value="ECO:0007669"/>
    <property type="project" value="UniProtKB-KW"/>
</dbReference>
<sequence length="429" mass="50036">MFFYLKEPNGDKDTIIIIQYYIADEKKLFKYSTGEYVHPNDWDFNARMPKSRKGADGVRLRKIAAHIMQYNDFLVTLIDNYKLNGEKITREKLKNAFDAKFKHERVTNEFDYFTDFAMNFLSSIKGMINKNTGKEYSRARIYIYNQSRNALINFENYSNKRIKIDEYNAQLNDEFVAFCMNEKKYSANTIGELVSGIKVLLRKAKEKGYTIANDLDNFTKTKEESISVALSEAEIERLVAFDFSKDKRLENTRDLMILGLWTGLRVSDVMALPVIDPDSKFIEVEPQKTRNTSGAKVVIPLHHHIKEMIRKRGMPTPLNSIVFNSNIKEVCRLVGFTELVEGSLMNPKTRRKERGVFEKWQLISSHTCRRSFATNLYLMNFPTLSIMKITGHTTEASFLKYIKVTPKEHAEKLLAHWEEYYKDKNKAPY</sequence>